<organism evidence="1 2">
    <name type="scientific">Pseudomonas fluorescens</name>
    <dbReference type="NCBI Taxonomy" id="294"/>
    <lineage>
        <taxon>Bacteria</taxon>
        <taxon>Pseudomonadati</taxon>
        <taxon>Pseudomonadota</taxon>
        <taxon>Gammaproteobacteria</taxon>
        <taxon>Pseudomonadales</taxon>
        <taxon>Pseudomonadaceae</taxon>
        <taxon>Pseudomonas</taxon>
    </lineage>
</organism>
<proteinExistence type="predicted"/>
<dbReference type="AlphaFoldDB" id="A0A5E7A694"/>
<evidence type="ECO:0000313" key="1">
    <source>
        <dbReference type="EMBL" id="VVN71597.1"/>
    </source>
</evidence>
<name>A0A5E7A694_PSEFL</name>
<dbReference type="Proteomes" id="UP000326557">
    <property type="component" value="Unassembled WGS sequence"/>
</dbReference>
<reference evidence="1 2" key="1">
    <citation type="submission" date="2019-09" db="EMBL/GenBank/DDBJ databases">
        <authorList>
            <person name="Chandra G."/>
            <person name="Truman W A."/>
        </authorList>
    </citation>
    <scope>NUCLEOTIDE SEQUENCE [LARGE SCALE GENOMIC DNA]</scope>
    <source>
        <strain evidence="1">PS704</strain>
    </source>
</reference>
<protein>
    <submittedName>
        <fullName evidence="1">Uncharacterized protein</fullName>
    </submittedName>
</protein>
<sequence length="72" mass="7743">MRGLQEPACWRYPLCSASEPPWRRSRQQAGSYSPAISTAPHHFNSAETLSATSFGTHACHTSGCAFMNASAA</sequence>
<accession>A0A5E7A694</accession>
<evidence type="ECO:0000313" key="2">
    <source>
        <dbReference type="Proteomes" id="UP000326557"/>
    </source>
</evidence>
<dbReference type="EMBL" id="CABVHP010000001">
    <property type="protein sequence ID" value="VVN71597.1"/>
    <property type="molecule type" value="Genomic_DNA"/>
</dbReference>
<gene>
    <name evidence="1" type="ORF">PS704_00461</name>
</gene>